<protein>
    <submittedName>
        <fullName evidence="1">Uncharacterized protein</fullName>
    </submittedName>
</protein>
<evidence type="ECO:0000313" key="2">
    <source>
        <dbReference type="Proteomes" id="UP000325313"/>
    </source>
</evidence>
<reference evidence="1 2" key="1">
    <citation type="submission" date="2019-05" db="EMBL/GenBank/DDBJ databases">
        <title>Emergence of the Ug99 lineage of the wheat stem rust pathogen through somatic hybridization.</title>
        <authorList>
            <person name="Li F."/>
            <person name="Upadhyaya N.M."/>
            <person name="Sperschneider J."/>
            <person name="Matny O."/>
            <person name="Nguyen-Phuc H."/>
            <person name="Mago R."/>
            <person name="Raley C."/>
            <person name="Miller M.E."/>
            <person name="Silverstein K.A.T."/>
            <person name="Henningsen E."/>
            <person name="Hirsch C.D."/>
            <person name="Visser B."/>
            <person name="Pretorius Z.A."/>
            <person name="Steffenson B.J."/>
            <person name="Schwessinger B."/>
            <person name="Dodds P.N."/>
            <person name="Figueroa M."/>
        </authorList>
    </citation>
    <scope>NUCLEOTIDE SEQUENCE [LARGE SCALE GENOMIC DNA]</scope>
    <source>
        <strain evidence="1 2">Ug99</strain>
    </source>
</reference>
<dbReference type="EMBL" id="VDEP01000042">
    <property type="protein sequence ID" value="KAA1135040.1"/>
    <property type="molecule type" value="Genomic_DNA"/>
</dbReference>
<organism evidence="1 2">
    <name type="scientific">Puccinia graminis f. sp. tritici</name>
    <dbReference type="NCBI Taxonomy" id="56615"/>
    <lineage>
        <taxon>Eukaryota</taxon>
        <taxon>Fungi</taxon>
        <taxon>Dikarya</taxon>
        <taxon>Basidiomycota</taxon>
        <taxon>Pucciniomycotina</taxon>
        <taxon>Pucciniomycetes</taxon>
        <taxon>Pucciniales</taxon>
        <taxon>Pucciniaceae</taxon>
        <taxon>Puccinia</taxon>
    </lineage>
</organism>
<evidence type="ECO:0000313" key="1">
    <source>
        <dbReference type="EMBL" id="KAA1135040.1"/>
    </source>
</evidence>
<name>A0A5B0SAZ4_PUCGR</name>
<accession>A0A5B0SAZ4</accession>
<dbReference type="AlphaFoldDB" id="A0A5B0SAZ4"/>
<sequence length="108" mass="11136">MPIADLNEPGMIGSDLRKGESYIRVDIHSPSASAKALGPGGANCCTRGRSSDLAGSYGLLILVSELKEAGEVLNSVQSTGRALDELGKRSFFQASGSPPASRQVANSS</sequence>
<gene>
    <name evidence="1" type="ORF">PGTUg99_014675</name>
</gene>
<comment type="caution">
    <text evidence="1">The sequence shown here is derived from an EMBL/GenBank/DDBJ whole genome shotgun (WGS) entry which is preliminary data.</text>
</comment>
<proteinExistence type="predicted"/>
<dbReference type="Proteomes" id="UP000325313">
    <property type="component" value="Unassembled WGS sequence"/>
</dbReference>